<dbReference type="Proteomes" id="UP000238823">
    <property type="component" value="Unassembled WGS sequence"/>
</dbReference>
<reference evidence="2 3" key="1">
    <citation type="submission" date="2018-03" db="EMBL/GenBank/DDBJ databases">
        <title>Draft Genome Sequences of the Obligatory Marine Myxobacteria Enhygromyxa salina SWB007.</title>
        <authorList>
            <person name="Poehlein A."/>
            <person name="Moghaddam J.A."/>
            <person name="Harms H."/>
            <person name="Alanjari M."/>
            <person name="Koenig G.M."/>
            <person name="Daniel R."/>
            <person name="Schaeberle T.F."/>
        </authorList>
    </citation>
    <scope>NUCLEOTIDE SEQUENCE [LARGE SCALE GENOMIC DNA]</scope>
    <source>
        <strain evidence="2 3">SWB007</strain>
    </source>
</reference>
<feature type="domain" description="Microbial-type PARG catalytic" evidence="1">
    <location>
        <begin position="66"/>
        <end position="129"/>
    </location>
</feature>
<dbReference type="Pfam" id="PF10021">
    <property type="entry name" value="PARG_cat_microb"/>
    <property type="match status" value="1"/>
</dbReference>
<dbReference type="InterPro" id="IPR019261">
    <property type="entry name" value="PARG_cat_microbial"/>
</dbReference>
<organism evidence="2 3">
    <name type="scientific">Enhygromyxa salina</name>
    <dbReference type="NCBI Taxonomy" id="215803"/>
    <lineage>
        <taxon>Bacteria</taxon>
        <taxon>Pseudomonadati</taxon>
        <taxon>Myxococcota</taxon>
        <taxon>Polyangia</taxon>
        <taxon>Nannocystales</taxon>
        <taxon>Nannocystaceae</taxon>
        <taxon>Enhygromyxa</taxon>
    </lineage>
</organism>
<proteinExistence type="predicted"/>
<accession>A0A2S9YVG9</accession>
<evidence type="ECO:0000259" key="1">
    <source>
        <dbReference type="Pfam" id="PF10021"/>
    </source>
</evidence>
<gene>
    <name evidence="2" type="ORF">ENSA7_10640</name>
</gene>
<dbReference type="InterPro" id="IPR043472">
    <property type="entry name" value="Macro_dom-like"/>
</dbReference>
<dbReference type="AlphaFoldDB" id="A0A2S9YVG9"/>
<comment type="caution">
    <text evidence="2">The sequence shown here is derived from an EMBL/GenBank/DDBJ whole genome shotgun (WGS) entry which is preliminary data.</text>
</comment>
<dbReference type="EMBL" id="PVNL01000030">
    <property type="protein sequence ID" value="PRQ09074.1"/>
    <property type="molecule type" value="Genomic_DNA"/>
</dbReference>
<name>A0A2S9YVG9_9BACT</name>
<evidence type="ECO:0000313" key="3">
    <source>
        <dbReference type="Proteomes" id="UP000238823"/>
    </source>
</evidence>
<sequence>MQRSVGRTIPSEQVFGFGVHASPAFVRRREVLRETVAALLEAEPPDQFHRLAQANLARWRAAASPASGPIVEVIPGDWGEVTHALTKAHGHTFAVLNMANAYVPGGGYVEGSPAQEENMFRRTDCHLAVVAADMDPVTERYRPRMTALLNAEHGRVLLDTQRPRVCLRAGEDRERGDLGYAWLPEDEVFPFFELRAAAMDLRDGRRFDPELASEKIRAQLDTLIEAGVRHAVLSAFGCGAFANPADQVARLYAEALRARPDAFDRVAFAIFHPGYGPDNFTPFERVFAGG</sequence>
<dbReference type="SUPFAM" id="SSF52949">
    <property type="entry name" value="Macro domain-like"/>
    <property type="match status" value="1"/>
</dbReference>
<dbReference type="OrthoDB" id="9806181at2"/>
<dbReference type="PANTHER" id="PTHR35596">
    <property type="entry name" value="DUF2263 DOMAIN-CONTAINING PROTEIN"/>
    <property type="match status" value="1"/>
</dbReference>
<evidence type="ECO:0000313" key="2">
    <source>
        <dbReference type="EMBL" id="PRQ09074.1"/>
    </source>
</evidence>
<dbReference type="Gene3D" id="3.40.220.10">
    <property type="entry name" value="Leucine Aminopeptidase, subunit E, domain 1"/>
    <property type="match status" value="1"/>
</dbReference>
<protein>
    <recommendedName>
        <fullName evidence="1">Microbial-type PARG catalytic domain-containing protein</fullName>
    </recommendedName>
</protein>
<dbReference type="PANTHER" id="PTHR35596:SF1">
    <property type="entry name" value="MICROBIAL-TYPE PARG CATALYTIC DOMAIN-CONTAINING PROTEIN"/>
    <property type="match status" value="1"/>
</dbReference>